<dbReference type="SUPFAM" id="SSF56112">
    <property type="entry name" value="Protein kinase-like (PK-like)"/>
    <property type="match status" value="1"/>
</dbReference>
<reference evidence="4" key="1">
    <citation type="submission" date="2023-03" db="EMBL/GenBank/DDBJ databases">
        <title>Massive genome expansion in bonnet fungi (Mycena s.s.) driven by repeated elements and novel gene families across ecological guilds.</title>
        <authorList>
            <consortium name="Lawrence Berkeley National Laboratory"/>
            <person name="Harder C.B."/>
            <person name="Miyauchi S."/>
            <person name="Viragh M."/>
            <person name="Kuo A."/>
            <person name="Thoen E."/>
            <person name="Andreopoulos B."/>
            <person name="Lu D."/>
            <person name="Skrede I."/>
            <person name="Drula E."/>
            <person name="Henrissat B."/>
            <person name="Morin E."/>
            <person name="Kohler A."/>
            <person name="Barry K."/>
            <person name="LaButti K."/>
            <person name="Morin E."/>
            <person name="Salamov A."/>
            <person name="Lipzen A."/>
            <person name="Mereny Z."/>
            <person name="Hegedus B."/>
            <person name="Baldrian P."/>
            <person name="Stursova M."/>
            <person name="Weitz H."/>
            <person name="Taylor A."/>
            <person name="Grigoriev I.V."/>
            <person name="Nagy L.G."/>
            <person name="Martin F."/>
            <person name="Kauserud H."/>
        </authorList>
    </citation>
    <scope>NUCLEOTIDE SEQUENCE</scope>
    <source>
        <strain evidence="4">CBHHK182m</strain>
    </source>
</reference>
<accession>A0AAD7JF31</accession>
<dbReference type="Pfam" id="PF00069">
    <property type="entry name" value="Pkinase"/>
    <property type="match status" value="1"/>
</dbReference>
<evidence type="ECO:0000256" key="2">
    <source>
        <dbReference type="SAM" id="Phobius"/>
    </source>
</evidence>
<keyword evidence="1" id="KW-0547">Nucleotide-binding</keyword>
<dbReference type="AlphaFoldDB" id="A0AAD7JF31"/>
<proteinExistence type="predicted"/>
<evidence type="ECO:0000256" key="1">
    <source>
        <dbReference type="PROSITE-ProRule" id="PRU10141"/>
    </source>
</evidence>
<dbReference type="GO" id="GO:0004672">
    <property type="term" value="F:protein kinase activity"/>
    <property type="evidence" value="ECO:0007669"/>
    <property type="project" value="InterPro"/>
</dbReference>
<sequence length="363" mass="40322">MHGSRTSALSNQWMILPTAHRPVGAIRHNPPPYYFRAAKAWRIASGSDEVRIQRAIPPQEREAFGPVLAVRLVGLLVACAAFRKLAGKSGHHTIIRLVTLSLLSAANLVFVVVLSFPLSLARALDKIVYRFKPVLALHRYAGRRRNDARRLELLFLRLDASDAAIALIRRIVGALVASLVQALKVTSILDALLWVLNAVLPAFVYAPLRGHPAIGTPCAYVGLHQRLAVFPRENVFQTIIPQDAATLGFEGAGTWKKMGTFSSEFPQPIHPAELENLTILGRGAFGVVYRARHVHTGALYAVKQLPKAGDWNAMILEIQVQLRLQDHAAFPRLHGAFHSKEHFYLAMVSYHFLMLFLDLILCR</sequence>
<gene>
    <name evidence="4" type="ORF">B0H16DRAFT_1719785</name>
</gene>
<feature type="binding site" evidence="1">
    <location>
        <position position="303"/>
    </location>
    <ligand>
        <name>ATP</name>
        <dbReference type="ChEBI" id="CHEBI:30616"/>
    </ligand>
</feature>
<dbReference type="Proteomes" id="UP001215598">
    <property type="component" value="Unassembled WGS sequence"/>
</dbReference>
<keyword evidence="2" id="KW-0472">Membrane</keyword>
<name>A0AAD7JF31_9AGAR</name>
<dbReference type="InterPro" id="IPR000719">
    <property type="entry name" value="Prot_kinase_dom"/>
</dbReference>
<dbReference type="PROSITE" id="PS50011">
    <property type="entry name" value="PROTEIN_KINASE_DOM"/>
    <property type="match status" value="1"/>
</dbReference>
<dbReference type="InterPro" id="IPR017441">
    <property type="entry name" value="Protein_kinase_ATP_BS"/>
</dbReference>
<dbReference type="GO" id="GO:0005524">
    <property type="term" value="F:ATP binding"/>
    <property type="evidence" value="ECO:0007669"/>
    <property type="project" value="UniProtKB-UniRule"/>
</dbReference>
<keyword evidence="5" id="KW-1185">Reference proteome</keyword>
<comment type="caution">
    <text evidence="4">The sequence shown here is derived from an EMBL/GenBank/DDBJ whole genome shotgun (WGS) entry which is preliminary data.</text>
</comment>
<feature type="transmembrane region" description="Helical" evidence="2">
    <location>
        <begin position="63"/>
        <end position="82"/>
    </location>
</feature>
<keyword evidence="2" id="KW-0812">Transmembrane</keyword>
<evidence type="ECO:0000313" key="5">
    <source>
        <dbReference type="Proteomes" id="UP001215598"/>
    </source>
</evidence>
<organism evidence="4 5">
    <name type="scientific">Mycena metata</name>
    <dbReference type="NCBI Taxonomy" id="1033252"/>
    <lineage>
        <taxon>Eukaryota</taxon>
        <taxon>Fungi</taxon>
        <taxon>Dikarya</taxon>
        <taxon>Basidiomycota</taxon>
        <taxon>Agaricomycotina</taxon>
        <taxon>Agaricomycetes</taxon>
        <taxon>Agaricomycetidae</taxon>
        <taxon>Agaricales</taxon>
        <taxon>Marasmiineae</taxon>
        <taxon>Mycenaceae</taxon>
        <taxon>Mycena</taxon>
    </lineage>
</organism>
<dbReference type="EMBL" id="JARKIB010000036">
    <property type="protein sequence ID" value="KAJ7761091.1"/>
    <property type="molecule type" value="Genomic_DNA"/>
</dbReference>
<keyword evidence="2" id="KW-1133">Transmembrane helix</keyword>
<feature type="domain" description="Protein kinase" evidence="3">
    <location>
        <begin position="274"/>
        <end position="363"/>
    </location>
</feature>
<evidence type="ECO:0000259" key="3">
    <source>
        <dbReference type="PROSITE" id="PS50011"/>
    </source>
</evidence>
<feature type="transmembrane region" description="Helical" evidence="2">
    <location>
        <begin position="94"/>
        <end position="116"/>
    </location>
</feature>
<dbReference type="Gene3D" id="3.30.200.20">
    <property type="entry name" value="Phosphorylase Kinase, domain 1"/>
    <property type="match status" value="1"/>
</dbReference>
<keyword evidence="1" id="KW-0067">ATP-binding</keyword>
<dbReference type="InterPro" id="IPR011009">
    <property type="entry name" value="Kinase-like_dom_sf"/>
</dbReference>
<evidence type="ECO:0000313" key="4">
    <source>
        <dbReference type="EMBL" id="KAJ7761091.1"/>
    </source>
</evidence>
<dbReference type="PROSITE" id="PS00107">
    <property type="entry name" value="PROTEIN_KINASE_ATP"/>
    <property type="match status" value="1"/>
</dbReference>
<protein>
    <recommendedName>
        <fullName evidence="3">Protein kinase domain-containing protein</fullName>
    </recommendedName>
</protein>